<organism evidence="2 3">
    <name type="scientific">Aldrovandia affinis</name>
    <dbReference type="NCBI Taxonomy" id="143900"/>
    <lineage>
        <taxon>Eukaryota</taxon>
        <taxon>Metazoa</taxon>
        <taxon>Chordata</taxon>
        <taxon>Craniata</taxon>
        <taxon>Vertebrata</taxon>
        <taxon>Euteleostomi</taxon>
        <taxon>Actinopterygii</taxon>
        <taxon>Neopterygii</taxon>
        <taxon>Teleostei</taxon>
        <taxon>Notacanthiformes</taxon>
        <taxon>Halosauridae</taxon>
        <taxon>Aldrovandia</taxon>
    </lineage>
</organism>
<feature type="region of interest" description="Disordered" evidence="1">
    <location>
        <begin position="1"/>
        <end position="60"/>
    </location>
</feature>
<dbReference type="EMBL" id="JAINUG010000105">
    <property type="protein sequence ID" value="KAJ8396598.1"/>
    <property type="molecule type" value="Genomic_DNA"/>
</dbReference>
<evidence type="ECO:0000313" key="2">
    <source>
        <dbReference type="EMBL" id="KAJ8396598.1"/>
    </source>
</evidence>
<comment type="caution">
    <text evidence="2">The sequence shown here is derived from an EMBL/GenBank/DDBJ whole genome shotgun (WGS) entry which is preliminary data.</text>
</comment>
<accession>A0AAD7WH47</accession>
<sequence>METASPVLPNAHPQSFRSRGKSPWPAASRRRLGMPGASTASTQTPPRHKAAQRGRRGGERNVSYVAEGFLRAHSGWLPPLRHTEAPAVLKTAGGGSVTTISEQVLGEQARRAGDGI</sequence>
<protein>
    <submittedName>
        <fullName evidence="2">Uncharacterized protein</fullName>
    </submittedName>
</protein>
<reference evidence="2" key="1">
    <citation type="journal article" date="2023" name="Science">
        <title>Genome structures resolve the early diversification of teleost fishes.</title>
        <authorList>
            <person name="Parey E."/>
            <person name="Louis A."/>
            <person name="Montfort J."/>
            <person name="Bouchez O."/>
            <person name="Roques C."/>
            <person name="Iampietro C."/>
            <person name="Lluch J."/>
            <person name="Castinel A."/>
            <person name="Donnadieu C."/>
            <person name="Desvignes T."/>
            <person name="Floi Bucao C."/>
            <person name="Jouanno E."/>
            <person name="Wen M."/>
            <person name="Mejri S."/>
            <person name="Dirks R."/>
            <person name="Jansen H."/>
            <person name="Henkel C."/>
            <person name="Chen W.J."/>
            <person name="Zahm M."/>
            <person name="Cabau C."/>
            <person name="Klopp C."/>
            <person name="Thompson A.W."/>
            <person name="Robinson-Rechavi M."/>
            <person name="Braasch I."/>
            <person name="Lecointre G."/>
            <person name="Bobe J."/>
            <person name="Postlethwait J.H."/>
            <person name="Berthelot C."/>
            <person name="Roest Crollius H."/>
            <person name="Guiguen Y."/>
        </authorList>
    </citation>
    <scope>NUCLEOTIDE SEQUENCE</scope>
    <source>
        <strain evidence="2">NC1722</strain>
    </source>
</reference>
<evidence type="ECO:0000256" key="1">
    <source>
        <dbReference type="SAM" id="MobiDB-lite"/>
    </source>
</evidence>
<dbReference type="Proteomes" id="UP001221898">
    <property type="component" value="Unassembled WGS sequence"/>
</dbReference>
<dbReference type="AlphaFoldDB" id="A0AAD7WH47"/>
<feature type="compositionally biased region" description="Basic residues" evidence="1">
    <location>
        <begin position="46"/>
        <end position="55"/>
    </location>
</feature>
<evidence type="ECO:0000313" key="3">
    <source>
        <dbReference type="Proteomes" id="UP001221898"/>
    </source>
</evidence>
<proteinExistence type="predicted"/>
<keyword evidence="3" id="KW-1185">Reference proteome</keyword>
<name>A0AAD7WH47_9TELE</name>
<gene>
    <name evidence="2" type="ORF">AAFF_G00016640</name>
</gene>